<evidence type="ECO:0000313" key="3">
    <source>
        <dbReference type="EMBL" id="AWM36247.1"/>
    </source>
</evidence>
<dbReference type="PANTHER" id="PTHR19328:SF75">
    <property type="entry name" value="ALDOSE SUGAR DEHYDROGENASE YLII"/>
    <property type="match status" value="1"/>
</dbReference>
<dbReference type="KEGG" id="gog:C1280_03945"/>
<protein>
    <recommendedName>
        <fullName evidence="2">Glucose/Sorbosone dehydrogenase domain-containing protein</fullName>
    </recommendedName>
</protein>
<dbReference type="InterPro" id="IPR012938">
    <property type="entry name" value="Glc/Sorbosone_DH"/>
</dbReference>
<evidence type="ECO:0000256" key="1">
    <source>
        <dbReference type="SAM" id="SignalP"/>
    </source>
</evidence>
<accession>A0A2Z3GXL7</accession>
<dbReference type="OrthoDB" id="9770043at2"/>
<feature type="chain" id="PRO_5016409992" description="Glucose/Sorbosone dehydrogenase domain-containing protein" evidence="1">
    <location>
        <begin position="20"/>
        <end position="687"/>
    </location>
</feature>
<name>A0A2Z3GXL7_9BACT</name>
<dbReference type="RefSeq" id="WP_010052504.1">
    <property type="nucleotide sequence ID" value="NZ_CP025958.1"/>
</dbReference>
<dbReference type="Pfam" id="PF07995">
    <property type="entry name" value="GSDH"/>
    <property type="match status" value="1"/>
</dbReference>
<dbReference type="AlphaFoldDB" id="A0A2Z3GXL7"/>
<sequence length="687" mass="73944">MTRYLSLLLLLGAPAGARAAEPPKPLASGLTNPQSVAAAQDGRVFVSLAGETGKDGDGSVAVIKDGKATPFVTGLNDPKGLALFRNWLYVVDKAGLLRINVFGKDPKAEVYVPADKFPAAAKALADVVADPESGTVFVTDAGDKGTGGALYRIAPPAAPKGPGQGGRGPGTVDVLVDGTKLKGLHTPGGVAMDGASHVLFTDAGTGKVYRVKLADRTSDLVAEGIDGANGLAWDYYGRLFVSGGASGKLFVIPRPGEKPVPVVGGLKSANDLCLDASGANVLVADATAGTVSSVAAQVPGAEVDFSPLPLKTEVAFPDLKWEGWDAEGATGKVVPLRPLVLTHAGDGSNRVFVATQQGVVYTFANDQKATETKVVLDIRDRVKYNDNTNEEGLLGLAFHPKFKEKGEIFIFYTPKKENKVNVVSRFRLSKTDPTKLDPASEEQIIRYENKLFWNHDGGTICFGPDGFLYVIHGDGGMGGDPQENGQNLNTLYGKILRLDVDQKADGKNYAVPKDNPFVGKNDTRPEIWAYGVRNIWRMSFDRKTGRLWAGEVGQNLYEEINIIERGGNYGWNLRESFHPFGPKGVRENKGMIDPIWEYHHDVGKSITGGGVYRGKALPELDGHYLYADYVTSRLWALKYDEGAKRVTANRPIKDPQRPVVSFGEDENGEIYFLTVTNTGKGIYRFTK</sequence>
<dbReference type="InterPro" id="IPR011042">
    <property type="entry name" value="6-blade_b-propeller_TolB-like"/>
</dbReference>
<feature type="signal peptide" evidence="1">
    <location>
        <begin position="1"/>
        <end position="19"/>
    </location>
</feature>
<dbReference type="SUPFAM" id="SSF63829">
    <property type="entry name" value="Calcium-dependent phosphotriesterase"/>
    <property type="match status" value="1"/>
</dbReference>
<dbReference type="Proteomes" id="UP000245802">
    <property type="component" value="Chromosome"/>
</dbReference>
<proteinExistence type="predicted"/>
<dbReference type="SUPFAM" id="SSF50952">
    <property type="entry name" value="Soluble quinoprotein glucose dehydrogenase"/>
    <property type="match status" value="1"/>
</dbReference>
<keyword evidence="1" id="KW-0732">Signal</keyword>
<keyword evidence="4" id="KW-1185">Reference proteome</keyword>
<dbReference type="Gene3D" id="2.120.10.30">
    <property type="entry name" value="TolB, C-terminal domain"/>
    <property type="match status" value="2"/>
</dbReference>
<dbReference type="PANTHER" id="PTHR19328">
    <property type="entry name" value="HEDGEHOG-INTERACTING PROTEIN"/>
    <property type="match status" value="1"/>
</dbReference>
<evidence type="ECO:0000313" key="4">
    <source>
        <dbReference type="Proteomes" id="UP000245802"/>
    </source>
</evidence>
<reference evidence="3 4" key="1">
    <citation type="submission" date="2018-01" db="EMBL/GenBank/DDBJ databases">
        <title>G. obscuriglobus.</title>
        <authorList>
            <person name="Franke J."/>
            <person name="Blomberg W."/>
            <person name="Selmecki A."/>
        </authorList>
    </citation>
    <scope>NUCLEOTIDE SEQUENCE [LARGE SCALE GENOMIC DNA]</scope>
    <source>
        <strain evidence="3 4">DSM 5831</strain>
    </source>
</reference>
<gene>
    <name evidence="3" type="ORF">C1280_03945</name>
</gene>
<evidence type="ECO:0000259" key="2">
    <source>
        <dbReference type="Pfam" id="PF07995"/>
    </source>
</evidence>
<organism evidence="3 4">
    <name type="scientific">Gemmata obscuriglobus</name>
    <dbReference type="NCBI Taxonomy" id="114"/>
    <lineage>
        <taxon>Bacteria</taxon>
        <taxon>Pseudomonadati</taxon>
        <taxon>Planctomycetota</taxon>
        <taxon>Planctomycetia</taxon>
        <taxon>Gemmatales</taxon>
        <taxon>Gemmataceae</taxon>
        <taxon>Gemmata</taxon>
    </lineage>
</organism>
<feature type="domain" description="Glucose/Sorbosone dehydrogenase" evidence="2">
    <location>
        <begin position="338"/>
        <end position="680"/>
    </location>
</feature>
<dbReference type="InterPro" id="IPR011041">
    <property type="entry name" value="Quinoprot_gluc/sorb_DH_b-prop"/>
</dbReference>
<dbReference type="EMBL" id="CP025958">
    <property type="protein sequence ID" value="AWM36247.1"/>
    <property type="molecule type" value="Genomic_DNA"/>
</dbReference>